<evidence type="ECO:0000313" key="2">
    <source>
        <dbReference type="Proteomes" id="UP000070133"/>
    </source>
</evidence>
<dbReference type="OrthoDB" id="2679825at2759"/>
<dbReference type="InterPro" id="IPR054208">
    <property type="entry name" value="DUF6914"/>
</dbReference>
<accession>A0A139HLS9</accession>
<dbReference type="Pfam" id="PF21858">
    <property type="entry name" value="DUF6914"/>
    <property type="match status" value="1"/>
</dbReference>
<keyword evidence="2" id="KW-1185">Reference proteome</keyword>
<comment type="caution">
    <text evidence="1">The sequence shown here is derived from an EMBL/GenBank/DDBJ whole genome shotgun (WGS) entry which is preliminary data.</text>
</comment>
<sequence>MPSDKDRLYIALYAQGGQPRMPGLEDKYHWAIVVFPKGQEPDSKGTMFHVRDRVTKVDDRSQSSWQFEERSTTMELTSMLLVRVLVGKVANLERMKSVLRSTDIKATQPDWNCVFWVKEALQGLEKNGKALGRSKVDWVSVRDAAMQYVERKKLQHRFDGQGNFDVSKVATWDLIEGREVVP</sequence>
<protein>
    <submittedName>
        <fullName evidence="1">Uncharacterized protein</fullName>
    </submittedName>
</protein>
<name>A0A139HLS9_9PEZI</name>
<proteinExistence type="predicted"/>
<organism evidence="1 2">
    <name type="scientific">Pseudocercospora eumusae</name>
    <dbReference type="NCBI Taxonomy" id="321146"/>
    <lineage>
        <taxon>Eukaryota</taxon>
        <taxon>Fungi</taxon>
        <taxon>Dikarya</taxon>
        <taxon>Ascomycota</taxon>
        <taxon>Pezizomycotina</taxon>
        <taxon>Dothideomycetes</taxon>
        <taxon>Dothideomycetidae</taxon>
        <taxon>Mycosphaerellales</taxon>
        <taxon>Mycosphaerellaceae</taxon>
        <taxon>Pseudocercospora</taxon>
    </lineage>
</organism>
<gene>
    <name evidence="1" type="ORF">AC578_3946</name>
</gene>
<evidence type="ECO:0000313" key="1">
    <source>
        <dbReference type="EMBL" id="KXT03390.1"/>
    </source>
</evidence>
<dbReference type="AlphaFoldDB" id="A0A139HLS9"/>
<reference evidence="1 2" key="1">
    <citation type="submission" date="2015-07" db="EMBL/GenBank/DDBJ databases">
        <title>Comparative genomics of the Sigatoka disease complex on banana suggests a link between parallel evolutionary changes in Pseudocercospora fijiensis and Pseudocercospora eumusae and increased virulence on the banana host.</title>
        <authorList>
            <person name="Chang T.-C."/>
            <person name="Salvucci A."/>
            <person name="Crous P.W."/>
            <person name="Stergiopoulos I."/>
        </authorList>
    </citation>
    <scope>NUCLEOTIDE SEQUENCE [LARGE SCALE GENOMIC DNA]</scope>
    <source>
        <strain evidence="1 2">CBS 114824</strain>
    </source>
</reference>
<dbReference type="EMBL" id="LFZN01000031">
    <property type="protein sequence ID" value="KXT03390.1"/>
    <property type="molecule type" value="Genomic_DNA"/>
</dbReference>
<dbReference type="Proteomes" id="UP000070133">
    <property type="component" value="Unassembled WGS sequence"/>
</dbReference>